<dbReference type="InterPro" id="IPR008271">
    <property type="entry name" value="Ser/Thr_kinase_AS"/>
</dbReference>
<comment type="catalytic activity">
    <reaction evidence="3">
        <text>L-seryl-[protein] + ATP = O-phospho-L-seryl-[protein] + ADP + H(+)</text>
        <dbReference type="Rhea" id="RHEA:17989"/>
        <dbReference type="Rhea" id="RHEA-COMP:9863"/>
        <dbReference type="Rhea" id="RHEA-COMP:11604"/>
        <dbReference type="ChEBI" id="CHEBI:15378"/>
        <dbReference type="ChEBI" id="CHEBI:29999"/>
        <dbReference type="ChEBI" id="CHEBI:30616"/>
        <dbReference type="ChEBI" id="CHEBI:83421"/>
        <dbReference type="ChEBI" id="CHEBI:456216"/>
        <dbReference type="EC" id="2.7.11.1"/>
    </reaction>
</comment>
<name>R7TUT6_CAPTE</name>
<dbReference type="EMBL" id="KB309187">
    <property type="protein sequence ID" value="ELT95241.1"/>
    <property type="molecule type" value="Genomic_DNA"/>
</dbReference>
<dbReference type="Gene3D" id="2.130.10.10">
    <property type="entry name" value="YVTN repeat-like/Quinoprotein amine dehydrogenase"/>
    <property type="match status" value="1"/>
</dbReference>
<proteinExistence type="predicted"/>
<dbReference type="GO" id="GO:0004672">
    <property type="term" value="F:protein kinase activity"/>
    <property type="evidence" value="ECO:0007669"/>
    <property type="project" value="InterPro"/>
</dbReference>
<keyword evidence="1" id="KW-0677">Repeat</keyword>
<gene>
    <name evidence="5" type="ORF">CAPTEDRAFT_227012</name>
</gene>
<dbReference type="HOGENOM" id="CLU_283895_0_0_1"/>
<dbReference type="InterPro" id="IPR057263">
    <property type="entry name" value="COR-B"/>
</dbReference>
<evidence type="ECO:0000256" key="3">
    <source>
        <dbReference type="ARBA" id="ARBA00048679"/>
    </source>
</evidence>
<dbReference type="Gene3D" id="1.10.510.10">
    <property type="entry name" value="Transferase(Phosphotransferase) domain 1"/>
    <property type="match status" value="1"/>
</dbReference>
<reference evidence="6" key="3">
    <citation type="submission" date="2015-06" db="UniProtKB">
        <authorList>
            <consortium name="EnsemblMetazoa"/>
        </authorList>
    </citation>
    <scope>IDENTIFICATION</scope>
</reference>
<evidence type="ECO:0000313" key="5">
    <source>
        <dbReference type="EMBL" id="ELT95241.1"/>
    </source>
</evidence>
<dbReference type="OrthoDB" id="1866797at2759"/>
<dbReference type="Pfam" id="PF07714">
    <property type="entry name" value="PK_Tyr_Ser-Thr"/>
    <property type="match status" value="1"/>
</dbReference>
<dbReference type="SUPFAM" id="SSF50978">
    <property type="entry name" value="WD40 repeat-like"/>
    <property type="match status" value="1"/>
</dbReference>
<dbReference type="InterPro" id="IPR032171">
    <property type="entry name" value="COR-A"/>
</dbReference>
<dbReference type="PANTHER" id="PTHR23257">
    <property type="entry name" value="SERINE-THREONINE PROTEIN KINASE"/>
    <property type="match status" value="1"/>
</dbReference>
<dbReference type="GO" id="GO:0005737">
    <property type="term" value="C:cytoplasm"/>
    <property type="evidence" value="ECO:0007669"/>
    <property type="project" value="TreeGrafter"/>
</dbReference>
<dbReference type="GO" id="GO:0005524">
    <property type="term" value="F:ATP binding"/>
    <property type="evidence" value="ECO:0007669"/>
    <property type="project" value="InterPro"/>
</dbReference>
<dbReference type="InterPro" id="IPR036322">
    <property type="entry name" value="WD40_repeat_dom_sf"/>
</dbReference>
<reference evidence="7" key="1">
    <citation type="submission" date="2012-12" db="EMBL/GenBank/DDBJ databases">
        <authorList>
            <person name="Hellsten U."/>
            <person name="Grimwood J."/>
            <person name="Chapman J.A."/>
            <person name="Shapiro H."/>
            <person name="Aerts A."/>
            <person name="Otillar R.P."/>
            <person name="Terry A.Y."/>
            <person name="Boore J.L."/>
            <person name="Simakov O."/>
            <person name="Marletaz F."/>
            <person name="Cho S.-J."/>
            <person name="Edsinger-Gonzales E."/>
            <person name="Havlak P."/>
            <person name="Kuo D.-H."/>
            <person name="Larsson T."/>
            <person name="Lv J."/>
            <person name="Arendt D."/>
            <person name="Savage R."/>
            <person name="Osoegawa K."/>
            <person name="de Jong P."/>
            <person name="Lindberg D.R."/>
            <person name="Seaver E.C."/>
            <person name="Weisblat D.A."/>
            <person name="Putnam N.H."/>
            <person name="Grigoriev I.V."/>
            <person name="Rokhsar D.S."/>
        </authorList>
    </citation>
    <scope>NUCLEOTIDE SEQUENCE</scope>
    <source>
        <strain evidence="7">I ESC-2004</strain>
    </source>
</reference>
<dbReference type="PROSITE" id="PS00108">
    <property type="entry name" value="PROTEIN_KINASE_ST"/>
    <property type="match status" value="1"/>
</dbReference>
<dbReference type="Gene3D" id="3.30.200.20">
    <property type="entry name" value="Phosphorylase Kinase, domain 1"/>
    <property type="match status" value="1"/>
</dbReference>
<dbReference type="SUPFAM" id="SSF56112">
    <property type="entry name" value="Protein kinase-like (PK-like)"/>
    <property type="match status" value="1"/>
</dbReference>
<dbReference type="GO" id="GO:0007165">
    <property type="term" value="P:signal transduction"/>
    <property type="evidence" value="ECO:0007669"/>
    <property type="project" value="TreeGrafter"/>
</dbReference>
<keyword evidence="7" id="KW-1185">Reference proteome</keyword>
<dbReference type="STRING" id="283909.R7TUT6"/>
<dbReference type="SMART" id="SM00220">
    <property type="entry name" value="S_TKc"/>
    <property type="match status" value="1"/>
</dbReference>
<dbReference type="InterPro" id="IPR011009">
    <property type="entry name" value="Kinase-like_dom_sf"/>
</dbReference>
<dbReference type="InterPro" id="IPR000719">
    <property type="entry name" value="Prot_kinase_dom"/>
</dbReference>
<evidence type="ECO:0000313" key="6">
    <source>
        <dbReference type="EnsemblMetazoa" id="CapteP227012"/>
    </source>
</evidence>
<dbReference type="Pfam" id="PF25497">
    <property type="entry name" value="COR-B"/>
    <property type="match status" value="1"/>
</dbReference>
<evidence type="ECO:0000259" key="4">
    <source>
        <dbReference type="PROSITE" id="PS50011"/>
    </source>
</evidence>
<dbReference type="InterPro" id="IPR001245">
    <property type="entry name" value="Ser-Thr/Tyr_kinase_cat_dom"/>
</dbReference>
<dbReference type="EnsemblMetazoa" id="CapteT227012">
    <property type="protein sequence ID" value="CapteP227012"/>
    <property type="gene ID" value="CapteG227012"/>
</dbReference>
<dbReference type="InterPro" id="IPR050167">
    <property type="entry name" value="Ser_Thr_protein_kinase"/>
</dbReference>
<comment type="catalytic activity">
    <reaction evidence="2">
        <text>L-threonyl-[protein] + ATP = O-phospho-L-threonyl-[protein] + ADP + H(+)</text>
        <dbReference type="Rhea" id="RHEA:46608"/>
        <dbReference type="Rhea" id="RHEA-COMP:11060"/>
        <dbReference type="Rhea" id="RHEA-COMP:11605"/>
        <dbReference type="ChEBI" id="CHEBI:15378"/>
        <dbReference type="ChEBI" id="CHEBI:30013"/>
        <dbReference type="ChEBI" id="CHEBI:30616"/>
        <dbReference type="ChEBI" id="CHEBI:61977"/>
        <dbReference type="ChEBI" id="CHEBI:456216"/>
        <dbReference type="EC" id="2.7.11.1"/>
    </reaction>
</comment>
<dbReference type="Proteomes" id="UP000014760">
    <property type="component" value="Unassembled WGS sequence"/>
</dbReference>
<sequence length="1096" mass="123044">MKNPWNLWIPKSYLDLQKLIIAEAKRRREQRNEWLCLSRDEYHTLIRSNAENDIASDEDVDLATQFLHEAGTLLYYGHHSEDMRQLYFIDPSWLAQTLAKFITLQASQNFVKDGILSLKKALPVLLKTREDISIQIISVLEAFNIALKLDDDRLLISSKLLNEKPPIQLHPATDAAASRVQRLYQMRYTPSGFWCRLITQILAMLNRFSSKSKADCHIYSMVSDSAVKTTYWQQGLRVDWPTGYACVESADSVWQCKDGLHITVSDSGGNFSWLGFFVDQVDSLIYQWYPGLSHDPSLEDSHCHILIPCPKCTSPESPHFFLLVDCVLSVVQGAMEITCVECSSAVPLSKLIPDVLLDDLPPAYVLAKERLDFNPDEGFLGAGAEGVVYKAVLDGRTAVAVKQSVLMRVVSYVHGANSSHSSSSSNSSGTTTEQLRSRLMPVCSSIRHEVGLMCGLQHPCIVSLLGVCMPILSYALEMAPLGSLRSVLNEKSKGFSGGQSCGLGSLLSFRVVYQIALGLSYLHSEAIVYKDMKADNILIWSLNPNDKNSVNVKLSDYGLSQYVGPQGLTGFEGTVGYQAPEMNHNAVYDNKIDIFACGMVIYEVMTGSYPFEQMPSIAVPHAIQDGERPKVKNEGIWMPHMISLMKQCWAQNPNERPSADDIISRMAREDFYALHAAYQQEALPVTCVLAIPDQMYLRFWTWCVDSHCEYHVFDTKNGLFKAQGEHLKGAAVNCMLWLRSSEVIVAQDEELKLLSLEPTTGGIIVLSTLQCSASPLRLLLCKPDSEASDEPQSFMASLSNGQIVSVAIAKKKLKMRVSLPLDKHPITALSFVESRRELWISCEHQVIILNPYLEIIDKFQLTGLRENRFIKDIVTQDDRVWVISNGSSVVYEYDVETRQELCQFNFGREVWPGAMVLSFVEDFAENGDPITVVMDNINHPQYRRKRSFRRSKKKSQSESTPTVNIRSLRIRSVLFVHGTLWVATSKGSIVVVNVTENNSHLVDYGQVLGVFKPTQATVGIVSVSLLPDNLCAVVSQEPPSSDDDRLPVLITVWRAFTLEEWAENTDFFKRMKLREEYCLSKWKNAKTASRTLSNPL</sequence>
<evidence type="ECO:0000256" key="2">
    <source>
        <dbReference type="ARBA" id="ARBA00047899"/>
    </source>
</evidence>
<reference evidence="5 7" key="2">
    <citation type="journal article" date="2013" name="Nature">
        <title>Insights into bilaterian evolution from three spiralian genomes.</title>
        <authorList>
            <person name="Simakov O."/>
            <person name="Marletaz F."/>
            <person name="Cho S.J."/>
            <person name="Edsinger-Gonzales E."/>
            <person name="Havlak P."/>
            <person name="Hellsten U."/>
            <person name="Kuo D.H."/>
            <person name="Larsson T."/>
            <person name="Lv J."/>
            <person name="Arendt D."/>
            <person name="Savage R."/>
            <person name="Osoegawa K."/>
            <person name="de Jong P."/>
            <person name="Grimwood J."/>
            <person name="Chapman J.A."/>
            <person name="Shapiro H."/>
            <person name="Aerts A."/>
            <person name="Otillar R.P."/>
            <person name="Terry A.Y."/>
            <person name="Boore J.L."/>
            <person name="Grigoriev I.V."/>
            <person name="Lindberg D.R."/>
            <person name="Seaver E.C."/>
            <person name="Weisblat D.A."/>
            <person name="Putnam N.H."/>
            <person name="Rokhsar D.S."/>
        </authorList>
    </citation>
    <scope>NUCLEOTIDE SEQUENCE</scope>
    <source>
        <strain evidence="5 7">I ESC-2004</strain>
    </source>
</reference>
<protein>
    <recommendedName>
        <fullName evidence="4">Protein kinase domain-containing protein</fullName>
    </recommendedName>
</protein>
<dbReference type="InterPro" id="IPR015943">
    <property type="entry name" value="WD40/YVTN_repeat-like_dom_sf"/>
</dbReference>
<dbReference type="AlphaFoldDB" id="R7TUT6"/>
<dbReference type="OMA" id="DHENTEY"/>
<accession>R7TUT6</accession>
<dbReference type="PROSITE" id="PS50011">
    <property type="entry name" value="PROTEIN_KINASE_DOM"/>
    <property type="match status" value="1"/>
</dbReference>
<dbReference type="EMBL" id="AMQN01011928">
    <property type="status" value="NOT_ANNOTATED_CDS"/>
    <property type="molecule type" value="Genomic_DNA"/>
</dbReference>
<feature type="domain" description="Protein kinase" evidence="4">
    <location>
        <begin position="374"/>
        <end position="672"/>
    </location>
</feature>
<organism evidence="5">
    <name type="scientific">Capitella teleta</name>
    <name type="common">Polychaete worm</name>
    <dbReference type="NCBI Taxonomy" id="283909"/>
    <lineage>
        <taxon>Eukaryota</taxon>
        <taxon>Metazoa</taxon>
        <taxon>Spiralia</taxon>
        <taxon>Lophotrochozoa</taxon>
        <taxon>Annelida</taxon>
        <taxon>Polychaeta</taxon>
        <taxon>Sedentaria</taxon>
        <taxon>Scolecida</taxon>
        <taxon>Capitellidae</taxon>
        <taxon>Capitella</taxon>
    </lineage>
</organism>
<dbReference type="PANTHER" id="PTHR23257:SF958">
    <property type="entry name" value="SERINE_THREONINE-PROTEIN KINASE WNK4"/>
    <property type="match status" value="1"/>
</dbReference>
<evidence type="ECO:0000256" key="1">
    <source>
        <dbReference type="ARBA" id="ARBA00022737"/>
    </source>
</evidence>
<evidence type="ECO:0000313" key="7">
    <source>
        <dbReference type="Proteomes" id="UP000014760"/>
    </source>
</evidence>
<dbReference type="Pfam" id="PF16095">
    <property type="entry name" value="COR-A"/>
    <property type="match status" value="1"/>
</dbReference>